<proteinExistence type="predicted"/>
<feature type="chain" id="PRO_5027083759" evidence="1">
    <location>
        <begin position="22"/>
        <end position="222"/>
    </location>
</feature>
<protein>
    <submittedName>
        <fullName evidence="3">Thioredoxin domain-containing protein</fullName>
    </submittedName>
</protein>
<name>A0A6N9TUW1_STRHA</name>
<feature type="signal peptide" evidence="1">
    <location>
        <begin position="1"/>
        <end position="21"/>
    </location>
</feature>
<dbReference type="AlphaFoldDB" id="A0A6N9TUW1"/>
<organism evidence="3 4">
    <name type="scientific">Streptomyces halstedii</name>
    <dbReference type="NCBI Taxonomy" id="1944"/>
    <lineage>
        <taxon>Bacteria</taxon>
        <taxon>Bacillati</taxon>
        <taxon>Actinomycetota</taxon>
        <taxon>Actinomycetes</taxon>
        <taxon>Kitasatosporales</taxon>
        <taxon>Streptomycetaceae</taxon>
        <taxon>Streptomyces</taxon>
    </lineage>
</organism>
<evidence type="ECO:0000313" key="4">
    <source>
        <dbReference type="Proteomes" id="UP000471293"/>
    </source>
</evidence>
<evidence type="ECO:0000259" key="2">
    <source>
        <dbReference type="Pfam" id="PF13462"/>
    </source>
</evidence>
<evidence type="ECO:0000313" key="3">
    <source>
        <dbReference type="EMBL" id="NEA15290.1"/>
    </source>
</evidence>
<sequence length="222" mass="24035">MLVKRAIRAIAIATVLGLSLAACGTRTGYANDADIPESLGTDGTSIVVGDEDADTTVRLFEDLRCPACQEFETQGAGAELNKLTQKGSVQVHYTLASFLDDKLGGNGSKKAANALRAALEEGKFVEYHQVLYAHQPDEALDGFTDGFLLKMASRVEGLRGPDFDAAVRTMRYQDFVTASEKAYQESSAYGTPSLQLSGVKLPEFERGYLSYYAESPVWTTKP</sequence>
<dbReference type="PROSITE" id="PS51257">
    <property type="entry name" value="PROKAR_LIPOPROTEIN"/>
    <property type="match status" value="1"/>
</dbReference>
<dbReference type="RefSeq" id="WP_164343121.1">
    <property type="nucleotide sequence ID" value="NZ_JAAGLQ010000148.1"/>
</dbReference>
<gene>
    <name evidence="3" type="ORF">G3I29_07040</name>
</gene>
<reference evidence="3 4" key="1">
    <citation type="submission" date="2020-01" db="EMBL/GenBank/DDBJ databases">
        <title>Insect and environment-associated Actinomycetes.</title>
        <authorList>
            <person name="Currrie C."/>
            <person name="Chevrette M."/>
            <person name="Carlson C."/>
            <person name="Stubbendieck R."/>
            <person name="Wendt-Pienkowski E."/>
        </authorList>
    </citation>
    <scope>NUCLEOTIDE SEQUENCE [LARGE SCALE GENOMIC DNA]</scope>
    <source>
        <strain evidence="3 4">SID11342</strain>
    </source>
</reference>
<dbReference type="Pfam" id="PF13462">
    <property type="entry name" value="Thioredoxin_4"/>
    <property type="match status" value="1"/>
</dbReference>
<dbReference type="SUPFAM" id="SSF52833">
    <property type="entry name" value="Thioredoxin-like"/>
    <property type="match status" value="1"/>
</dbReference>
<dbReference type="EMBL" id="JAAGLQ010000148">
    <property type="protein sequence ID" value="NEA15290.1"/>
    <property type="molecule type" value="Genomic_DNA"/>
</dbReference>
<dbReference type="InterPro" id="IPR036249">
    <property type="entry name" value="Thioredoxin-like_sf"/>
</dbReference>
<dbReference type="Gene3D" id="3.40.30.10">
    <property type="entry name" value="Glutaredoxin"/>
    <property type="match status" value="1"/>
</dbReference>
<feature type="domain" description="Thioredoxin-like fold" evidence="2">
    <location>
        <begin position="42"/>
        <end position="200"/>
    </location>
</feature>
<evidence type="ECO:0000256" key="1">
    <source>
        <dbReference type="SAM" id="SignalP"/>
    </source>
</evidence>
<accession>A0A6N9TUW1</accession>
<comment type="caution">
    <text evidence="3">The sequence shown here is derived from an EMBL/GenBank/DDBJ whole genome shotgun (WGS) entry which is preliminary data.</text>
</comment>
<keyword evidence="1" id="KW-0732">Signal</keyword>
<dbReference type="Proteomes" id="UP000471293">
    <property type="component" value="Unassembled WGS sequence"/>
</dbReference>
<dbReference type="InterPro" id="IPR012336">
    <property type="entry name" value="Thioredoxin-like_fold"/>
</dbReference>